<evidence type="ECO:0000256" key="2">
    <source>
        <dbReference type="ARBA" id="ARBA00022786"/>
    </source>
</evidence>
<evidence type="ECO:0000259" key="4">
    <source>
        <dbReference type="PROSITE" id="PS50181"/>
    </source>
</evidence>
<comment type="pathway">
    <text evidence="1">Protein modification; protein ubiquitination.</text>
</comment>
<sequence>MELSALPDALVERILFICDVQTIANAAAVSRSLQRVASSESLWLRICQQQFTDTDPRQWHHAQASGRMHQTYRSVYRLLSSHEHSIGLWRHSKAEQGLLLELYWDSDCIAGTELLYENMWTPPQKTPFSKIGPNGQVVPEPLGMKQLVIHKFAAPHVRPPSRAAESAAAVACFGSSPPSEALLGSSPASSFEQEMLRFMQSNVAGSRQGRRRSKGSPGQGGVQRRAVEVLHLERVLRPVPSRRHPMAGLWKADYGPGGVQIVLISYDFTGPAARIVGVKVTGDDHVPAGKHTWHAQAAPMKQPWSSKEAALVDMQGQLLDQRADNSDDAVAAHKRVVAIYEGKGRIAALGYAESTWVEGRLWEYSDGACGFLWLNTMFDYMLVQLERIDADIRQHPD</sequence>
<feature type="region of interest" description="Disordered" evidence="3">
    <location>
        <begin position="202"/>
        <end position="224"/>
    </location>
</feature>
<reference evidence="5 6" key="1">
    <citation type="submission" date="2023-10" db="EMBL/GenBank/DDBJ databases">
        <authorList>
            <person name="Maclean D."/>
            <person name="Macfadyen A."/>
        </authorList>
    </citation>
    <scope>NUCLEOTIDE SEQUENCE [LARGE SCALE GENOMIC DNA]</scope>
</reference>
<dbReference type="PANTHER" id="PTHR10706">
    <property type="entry name" value="F-BOX FAMILY PROTEIN"/>
    <property type="match status" value="1"/>
</dbReference>
<comment type="caution">
    <text evidence="5">The sequence shown here is derived from an EMBL/GenBank/DDBJ whole genome shotgun (WGS) entry which is preliminary data.</text>
</comment>
<feature type="domain" description="F-box" evidence="4">
    <location>
        <begin position="1"/>
        <end position="46"/>
    </location>
</feature>
<dbReference type="Pfam" id="PF12014">
    <property type="entry name" value="Cyclin_D1_bind"/>
    <property type="match status" value="1"/>
</dbReference>
<dbReference type="InterPro" id="IPR036047">
    <property type="entry name" value="F-box-like_dom_sf"/>
</dbReference>
<dbReference type="PROSITE" id="PS50181">
    <property type="entry name" value="FBOX"/>
    <property type="match status" value="1"/>
</dbReference>
<dbReference type="Gene3D" id="1.20.1280.50">
    <property type="match status" value="1"/>
</dbReference>
<dbReference type="InterPro" id="IPR045048">
    <property type="entry name" value="FBXO31/39"/>
</dbReference>
<keyword evidence="2" id="KW-0833">Ubl conjugation pathway</keyword>
<evidence type="ECO:0000256" key="3">
    <source>
        <dbReference type="SAM" id="MobiDB-lite"/>
    </source>
</evidence>
<evidence type="ECO:0000313" key="6">
    <source>
        <dbReference type="Proteomes" id="UP001314263"/>
    </source>
</evidence>
<dbReference type="InterPro" id="IPR001810">
    <property type="entry name" value="F-box_dom"/>
</dbReference>
<evidence type="ECO:0000313" key="5">
    <source>
        <dbReference type="EMBL" id="CAK0755456.1"/>
    </source>
</evidence>
<dbReference type="SUPFAM" id="SSF81383">
    <property type="entry name" value="F-box domain"/>
    <property type="match status" value="1"/>
</dbReference>
<organism evidence="5 6">
    <name type="scientific">Coccomyxa viridis</name>
    <dbReference type="NCBI Taxonomy" id="1274662"/>
    <lineage>
        <taxon>Eukaryota</taxon>
        <taxon>Viridiplantae</taxon>
        <taxon>Chlorophyta</taxon>
        <taxon>core chlorophytes</taxon>
        <taxon>Trebouxiophyceae</taxon>
        <taxon>Trebouxiophyceae incertae sedis</taxon>
        <taxon>Coccomyxaceae</taxon>
        <taxon>Coccomyxa</taxon>
    </lineage>
</organism>
<accession>A0AAV1HVJ3</accession>
<dbReference type="EMBL" id="CAUYUE010000003">
    <property type="protein sequence ID" value="CAK0755456.1"/>
    <property type="molecule type" value="Genomic_DNA"/>
</dbReference>
<dbReference type="PANTHER" id="PTHR10706:SF130">
    <property type="entry name" value="F-BOX ONLY PROTEIN 31"/>
    <property type="match status" value="1"/>
</dbReference>
<dbReference type="AlphaFoldDB" id="A0AAV1HVJ3"/>
<keyword evidence="6" id="KW-1185">Reference proteome</keyword>
<name>A0AAV1HVJ3_9CHLO</name>
<dbReference type="Pfam" id="PF12937">
    <property type="entry name" value="F-box-like"/>
    <property type="match status" value="1"/>
</dbReference>
<evidence type="ECO:0000256" key="1">
    <source>
        <dbReference type="ARBA" id="ARBA00004906"/>
    </source>
</evidence>
<proteinExistence type="predicted"/>
<gene>
    <name evidence="5" type="ORF">CVIRNUC_002376</name>
</gene>
<protein>
    <recommendedName>
        <fullName evidence="4">F-box domain-containing protein</fullName>
    </recommendedName>
</protein>
<dbReference type="Proteomes" id="UP001314263">
    <property type="component" value="Unassembled WGS sequence"/>
</dbReference>